<feature type="transmembrane region" description="Helical" evidence="5">
    <location>
        <begin position="184"/>
        <end position="211"/>
    </location>
</feature>
<feature type="transmembrane region" description="Helical" evidence="5">
    <location>
        <begin position="248"/>
        <end position="266"/>
    </location>
</feature>
<evidence type="ECO:0000313" key="8">
    <source>
        <dbReference type="Proteomes" id="UP000288623"/>
    </source>
</evidence>
<gene>
    <name evidence="7" type="ORF">QI30_13015</name>
</gene>
<feature type="transmembrane region" description="Helical" evidence="5">
    <location>
        <begin position="38"/>
        <end position="58"/>
    </location>
</feature>
<evidence type="ECO:0000256" key="4">
    <source>
        <dbReference type="ARBA" id="ARBA00023136"/>
    </source>
</evidence>
<keyword evidence="4 5" id="KW-0472">Membrane</keyword>
<dbReference type="RefSeq" id="WP_126991064.1">
    <property type="nucleotide sequence ID" value="NZ_JTFC01000032.1"/>
</dbReference>
<evidence type="ECO:0000313" key="7">
    <source>
        <dbReference type="EMBL" id="RUS54333.1"/>
    </source>
</evidence>
<dbReference type="PANTHER" id="PTHR30071:SF15">
    <property type="entry name" value="PROTEIN HEMX"/>
    <property type="match status" value="1"/>
</dbReference>
<name>A0A433RRU0_9BACL</name>
<sequence>MTDMTMTRLHEIMVIIYAISLVFYFIDYWKKNRRLYRYAFWGVSIVWLLQTAFLALYIWETHRFPVLTLFEGIYFYAWLLVAISIAMHCIFKLDLPVILINVVGFCFMVVHTFAPNELAPSPVSDTLVSELLVIHIMFAIMSYGAFTIGFVFAMLYIVLHNVLKSKKWPKQFSRLPSLAQAESGMSYTIYCGLPLLGISLILGMMWAYIALPDLKFWDIKILGSFISLFMYSIIIYRNQKGKLYATKYAWANVYAFLFILINFFLGSRFSAFHFWY</sequence>
<dbReference type="Proteomes" id="UP000288623">
    <property type="component" value="Unassembled WGS sequence"/>
</dbReference>
<feature type="transmembrane region" description="Helical" evidence="5">
    <location>
        <begin position="98"/>
        <end position="114"/>
    </location>
</feature>
<keyword evidence="2 5" id="KW-0812">Transmembrane</keyword>
<accession>A0A433RRU0</accession>
<dbReference type="InterPro" id="IPR045062">
    <property type="entry name" value="Cyt_c_biogenesis_CcsA/CcmC"/>
</dbReference>
<comment type="caution">
    <text evidence="7">The sequence shown here is derived from an EMBL/GenBank/DDBJ whole genome shotgun (WGS) entry which is preliminary data.</text>
</comment>
<feature type="domain" description="Cytochrome c assembly protein" evidence="6">
    <location>
        <begin position="68"/>
        <end position="265"/>
    </location>
</feature>
<dbReference type="AlphaFoldDB" id="A0A433RRU0"/>
<organism evidence="7 8">
    <name type="scientific">Candidatus Kurthia intestinigallinarum</name>
    <dbReference type="NCBI Taxonomy" id="1562256"/>
    <lineage>
        <taxon>Bacteria</taxon>
        <taxon>Bacillati</taxon>
        <taxon>Bacillota</taxon>
        <taxon>Bacilli</taxon>
        <taxon>Bacillales</taxon>
        <taxon>Caryophanaceae</taxon>
        <taxon>Kurthia</taxon>
    </lineage>
</organism>
<evidence type="ECO:0000259" key="6">
    <source>
        <dbReference type="Pfam" id="PF01578"/>
    </source>
</evidence>
<evidence type="ECO:0000256" key="2">
    <source>
        <dbReference type="ARBA" id="ARBA00022692"/>
    </source>
</evidence>
<feature type="transmembrane region" description="Helical" evidence="5">
    <location>
        <begin position="217"/>
        <end position="236"/>
    </location>
</feature>
<keyword evidence="8" id="KW-1185">Reference proteome</keyword>
<proteinExistence type="predicted"/>
<dbReference type="InterPro" id="IPR002541">
    <property type="entry name" value="Cyt_c_assembly"/>
</dbReference>
<dbReference type="OrthoDB" id="2417400at2"/>
<evidence type="ECO:0000256" key="1">
    <source>
        <dbReference type="ARBA" id="ARBA00004141"/>
    </source>
</evidence>
<dbReference type="GO" id="GO:0020037">
    <property type="term" value="F:heme binding"/>
    <property type="evidence" value="ECO:0007669"/>
    <property type="project" value="InterPro"/>
</dbReference>
<evidence type="ECO:0000256" key="3">
    <source>
        <dbReference type="ARBA" id="ARBA00022989"/>
    </source>
</evidence>
<protein>
    <submittedName>
        <fullName evidence="7">Cytochrome C assembly protein</fullName>
    </submittedName>
</protein>
<feature type="transmembrane region" description="Helical" evidence="5">
    <location>
        <begin position="134"/>
        <end position="163"/>
    </location>
</feature>
<dbReference type="GO" id="GO:0005886">
    <property type="term" value="C:plasma membrane"/>
    <property type="evidence" value="ECO:0007669"/>
    <property type="project" value="TreeGrafter"/>
</dbReference>
<dbReference type="PANTHER" id="PTHR30071">
    <property type="entry name" value="HEME EXPORTER PROTEIN C"/>
    <property type="match status" value="1"/>
</dbReference>
<dbReference type="EMBL" id="JTFC01000032">
    <property type="protein sequence ID" value="RUS54333.1"/>
    <property type="molecule type" value="Genomic_DNA"/>
</dbReference>
<keyword evidence="3 5" id="KW-1133">Transmembrane helix</keyword>
<feature type="transmembrane region" description="Helical" evidence="5">
    <location>
        <begin position="6"/>
        <end position="26"/>
    </location>
</feature>
<comment type="subcellular location">
    <subcellularLocation>
        <location evidence="1">Membrane</location>
        <topology evidence="1">Multi-pass membrane protein</topology>
    </subcellularLocation>
</comment>
<dbReference type="GO" id="GO:0017004">
    <property type="term" value="P:cytochrome complex assembly"/>
    <property type="evidence" value="ECO:0007669"/>
    <property type="project" value="InterPro"/>
</dbReference>
<evidence type="ECO:0000256" key="5">
    <source>
        <dbReference type="SAM" id="Phobius"/>
    </source>
</evidence>
<feature type="transmembrane region" description="Helical" evidence="5">
    <location>
        <begin position="73"/>
        <end position="91"/>
    </location>
</feature>
<reference evidence="7 8" key="1">
    <citation type="submission" date="2014-11" db="EMBL/GenBank/DDBJ databases">
        <title>Genome sequence and analysis of novel Kurthia sp.</title>
        <authorList>
            <person name="Lawson J.N."/>
            <person name="Gonzalez J.E."/>
            <person name="Rinauldi L."/>
            <person name="Xuan Z."/>
            <person name="Firman A."/>
            <person name="Shaddox L."/>
            <person name="Trudeau A."/>
            <person name="Shah S."/>
            <person name="Reiman D."/>
        </authorList>
    </citation>
    <scope>NUCLEOTIDE SEQUENCE [LARGE SCALE GENOMIC DNA]</scope>
    <source>
        <strain evidence="7 8">3B1D</strain>
    </source>
</reference>
<dbReference type="Pfam" id="PF01578">
    <property type="entry name" value="Cytochrom_C_asm"/>
    <property type="match status" value="1"/>
</dbReference>